<comment type="caution">
    <text evidence="2">The sequence shown here is derived from an EMBL/GenBank/DDBJ whole genome shotgun (WGS) entry which is preliminary data.</text>
</comment>
<protein>
    <submittedName>
        <fullName evidence="2">Uncharacterized protein</fullName>
    </submittedName>
</protein>
<feature type="region of interest" description="Disordered" evidence="1">
    <location>
        <begin position="32"/>
        <end position="90"/>
    </location>
</feature>
<organism evidence="2 3">
    <name type="scientific">Actinacidiphila bryophytorum</name>
    <dbReference type="NCBI Taxonomy" id="1436133"/>
    <lineage>
        <taxon>Bacteria</taxon>
        <taxon>Bacillati</taxon>
        <taxon>Actinomycetota</taxon>
        <taxon>Actinomycetes</taxon>
        <taxon>Kitasatosporales</taxon>
        <taxon>Streptomycetaceae</taxon>
        <taxon>Actinacidiphila</taxon>
    </lineage>
</organism>
<name>A0A9W4E178_9ACTN</name>
<dbReference type="Proteomes" id="UP001153328">
    <property type="component" value="Unassembled WGS sequence"/>
</dbReference>
<gene>
    <name evidence="2" type="ORF">SBRY_10375</name>
</gene>
<evidence type="ECO:0000313" key="3">
    <source>
        <dbReference type="Proteomes" id="UP001153328"/>
    </source>
</evidence>
<evidence type="ECO:0000256" key="1">
    <source>
        <dbReference type="SAM" id="MobiDB-lite"/>
    </source>
</evidence>
<dbReference type="EMBL" id="CAJVAX010000001">
    <property type="protein sequence ID" value="CAG7600980.1"/>
    <property type="molecule type" value="Genomic_DNA"/>
</dbReference>
<sequence>MVLDRVDHLCEESVEGHQRPGLPPRRPLVADRLLLDPPHPGRRVHGLRHGHRHHRPPRPPRPPPHRGHHPPRPVPDTRRKVSPLSHATPG</sequence>
<evidence type="ECO:0000313" key="2">
    <source>
        <dbReference type="EMBL" id="CAG7600980.1"/>
    </source>
</evidence>
<proteinExistence type="predicted"/>
<reference evidence="2" key="1">
    <citation type="submission" date="2021-06" db="EMBL/GenBank/DDBJ databases">
        <authorList>
            <person name="Arsene-Ploetze F."/>
        </authorList>
    </citation>
    <scope>NUCLEOTIDE SEQUENCE</scope>
    <source>
        <strain evidence="2">SBRY1</strain>
    </source>
</reference>
<dbReference type="AlphaFoldDB" id="A0A9W4E178"/>
<accession>A0A9W4E178</accession>
<feature type="compositionally biased region" description="Basic residues" evidence="1">
    <location>
        <begin position="40"/>
        <end position="71"/>
    </location>
</feature>
<keyword evidence="3" id="KW-1185">Reference proteome</keyword>